<dbReference type="Pfam" id="PF12686">
    <property type="entry name" value="DUF3800"/>
    <property type="match status" value="1"/>
</dbReference>
<sequence length="215" mass="25341">MKIYVDESGDLGFGPRASRYFVLAALIVRDEQTIRRCFKRIRQRKLKKSFRDLPEFKYNNTKGLIKNRILQCIADCDLDIAYAVRRKDQVYSRLRDKQQIVYNYLTGSLISRIANQYAIEGCIYVYMDKSMYSLQRDHFDDYLAYRMFDNGVPCATPLDQFVIEHVDSRTEPCIQAADFAAGAVHQRYRENNEIYYSIIEPKMTIALDFFKGRQK</sequence>
<gene>
    <name evidence="1" type="ORF">L21_0443</name>
</gene>
<name>A0A1M4MI65_9EURY</name>
<accession>A0A1M4MI65</accession>
<evidence type="ECO:0000313" key="2">
    <source>
        <dbReference type="Proteomes" id="UP000184671"/>
    </source>
</evidence>
<dbReference type="OrthoDB" id="101752at2157"/>
<dbReference type="InterPro" id="IPR024524">
    <property type="entry name" value="DUF3800"/>
</dbReference>
<evidence type="ECO:0008006" key="3">
    <source>
        <dbReference type="Google" id="ProtNLM"/>
    </source>
</evidence>
<organism evidence="1 2">
    <name type="scientific">Methanoculleus chikugoensis</name>
    <dbReference type="NCBI Taxonomy" id="118126"/>
    <lineage>
        <taxon>Archaea</taxon>
        <taxon>Methanobacteriati</taxon>
        <taxon>Methanobacteriota</taxon>
        <taxon>Stenosarchaea group</taxon>
        <taxon>Methanomicrobia</taxon>
        <taxon>Methanomicrobiales</taxon>
        <taxon>Methanomicrobiaceae</taxon>
        <taxon>Methanoculleus</taxon>
    </lineage>
</organism>
<protein>
    <recommendedName>
        <fullName evidence="3">DUF3800 domain-containing protein</fullName>
    </recommendedName>
</protein>
<dbReference type="STRING" id="118126.L21_0443"/>
<dbReference type="RefSeq" id="WP_074368865.1">
    <property type="nucleotide sequence ID" value="NZ_FMID01000011.1"/>
</dbReference>
<reference evidence="1 2" key="1">
    <citation type="submission" date="2016-08" db="EMBL/GenBank/DDBJ databases">
        <authorList>
            <person name="Seilhamer J.J."/>
        </authorList>
    </citation>
    <scope>NUCLEOTIDE SEQUENCE [LARGE SCALE GENOMIC DNA]</scope>
    <source>
        <strain evidence="1">L21-II-0</strain>
    </source>
</reference>
<dbReference type="EMBL" id="FMID01000011">
    <property type="protein sequence ID" value="SCL74563.1"/>
    <property type="molecule type" value="Genomic_DNA"/>
</dbReference>
<proteinExistence type="predicted"/>
<dbReference type="AlphaFoldDB" id="A0A1M4MI65"/>
<evidence type="ECO:0000313" key="1">
    <source>
        <dbReference type="EMBL" id="SCL74563.1"/>
    </source>
</evidence>
<dbReference type="Proteomes" id="UP000184671">
    <property type="component" value="Unassembled WGS sequence"/>
</dbReference>